<dbReference type="PANTHER" id="PTHR38926:SF49">
    <property type="entry name" value="F-BOX DOMAIN-CONTAINING PROTEIN"/>
    <property type="match status" value="1"/>
</dbReference>
<dbReference type="Gene3D" id="1.20.1280.50">
    <property type="match status" value="1"/>
</dbReference>
<name>A0A5J9THA3_9POAL</name>
<dbReference type="InterPro" id="IPR001810">
    <property type="entry name" value="F-box_dom"/>
</dbReference>
<dbReference type="InterPro" id="IPR055357">
    <property type="entry name" value="LRR_At1g61320_AtMIF1"/>
</dbReference>
<reference evidence="2 3" key="1">
    <citation type="journal article" date="2019" name="Sci. Rep.">
        <title>A high-quality genome of Eragrostis curvula grass provides insights into Poaceae evolution and supports new strategies to enhance forage quality.</title>
        <authorList>
            <person name="Carballo J."/>
            <person name="Santos B.A.C.M."/>
            <person name="Zappacosta D."/>
            <person name="Garbus I."/>
            <person name="Selva J.P."/>
            <person name="Gallo C.A."/>
            <person name="Diaz A."/>
            <person name="Albertini E."/>
            <person name="Caccamo M."/>
            <person name="Echenique V."/>
        </authorList>
    </citation>
    <scope>NUCLEOTIDE SEQUENCE [LARGE SCALE GENOMIC DNA]</scope>
    <source>
        <strain evidence="3">cv. Victoria</strain>
        <tissue evidence="2">Leaf</tissue>
    </source>
</reference>
<dbReference type="InterPro" id="IPR032675">
    <property type="entry name" value="LRR_dom_sf"/>
</dbReference>
<dbReference type="EMBL" id="RWGY01000039">
    <property type="protein sequence ID" value="TVU10750.1"/>
    <property type="molecule type" value="Genomic_DNA"/>
</dbReference>
<evidence type="ECO:0000259" key="1">
    <source>
        <dbReference type="PROSITE" id="PS50181"/>
    </source>
</evidence>
<evidence type="ECO:0000313" key="3">
    <source>
        <dbReference type="Proteomes" id="UP000324897"/>
    </source>
</evidence>
<dbReference type="Gramene" id="TVU10750">
    <property type="protein sequence ID" value="TVU10750"/>
    <property type="gene ID" value="EJB05_44296"/>
</dbReference>
<dbReference type="PROSITE" id="PS50181">
    <property type="entry name" value="FBOX"/>
    <property type="match status" value="1"/>
</dbReference>
<dbReference type="PANTHER" id="PTHR38926">
    <property type="entry name" value="F-BOX DOMAIN CONTAINING PROTEIN, EXPRESSED"/>
    <property type="match status" value="1"/>
</dbReference>
<dbReference type="Gene3D" id="3.80.10.10">
    <property type="entry name" value="Ribonuclease Inhibitor"/>
    <property type="match status" value="2"/>
</dbReference>
<dbReference type="Proteomes" id="UP000324897">
    <property type="component" value="Chromosome 3"/>
</dbReference>
<keyword evidence="3" id="KW-1185">Reference proteome</keyword>
<dbReference type="SUPFAM" id="SSF81383">
    <property type="entry name" value="F-box domain"/>
    <property type="match status" value="1"/>
</dbReference>
<evidence type="ECO:0000313" key="2">
    <source>
        <dbReference type="EMBL" id="TVU10750.1"/>
    </source>
</evidence>
<accession>A0A5J9THA3</accession>
<protein>
    <recommendedName>
        <fullName evidence="1">F-box domain-containing protein</fullName>
    </recommendedName>
</protein>
<dbReference type="OrthoDB" id="635824at2759"/>
<dbReference type="InterPro" id="IPR036047">
    <property type="entry name" value="F-box-like_dom_sf"/>
</dbReference>
<dbReference type="FunFam" id="1.20.1280.50:FF:000037">
    <property type="entry name" value="F-box protein SKIP19"/>
    <property type="match status" value="1"/>
</dbReference>
<dbReference type="Pfam" id="PF12937">
    <property type="entry name" value="F-box-like"/>
    <property type="match status" value="1"/>
</dbReference>
<feature type="domain" description="F-box" evidence="1">
    <location>
        <begin position="32"/>
        <end position="81"/>
    </location>
</feature>
<organism evidence="2 3">
    <name type="scientific">Eragrostis curvula</name>
    <name type="common">weeping love grass</name>
    <dbReference type="NCBI Taxonomy" id="38414"/>
    <lineage>
        <taxon>Eukaryota</taxon>
        <taxon>Viridiplantae</taxon>
        <taxon>Streptophyta</taxon>
        <taxon>Embryophyta</taxon>
        <taxon>Tracheophyta</taxon>
        <taxon>Spermatophyta</taxon>
        <taxon>Magnoliopsida</taxon>
        <taxon>Liliopsida</taxon>
        <taxon>Poales</taxon>
        <taxon>Poaceae</taxon>
        <taxon>PACMAD clade</taxon>
        <taxon>Chloridoideae</taxon>
        <taxon>Eragrostideae</taxon>
        <taxon>Eragrostidinae</taxon>
        <taxon>Eragrostis</taxon>
    </lineage>
</organism>
<gene>
    <name evidence="2" type="ORF">EJB05_44296</name>
</gene>
<sequence>MQAPRRRRRFKDAVTLHVSVFNAPPPPPPVEERDWSELPRDTLLYVLGKLEAFELLTGGAPVVCRSWRHAARKEPGLWRRIDMDAFYLAARRWRPSSPTVVARQAPRLSAGQCQAFHCLAPLLKSLHLNMCNHVSNKAFVKAIQKFPLLEELDIDLCPYVCAKGVFELVAKSCPLLKHFGHIEDSDYYDRSRGDHWEASAIARMKKLRSLKLFRVNLTNEELTSILDNCLQLESLDIRNCRKIKMDSALRAKCARIKTKKLLLYECTDEVEDFQPGSPISFCSSCIMFGQITDNDDSSDVSDSEDSIDYSDSYDYFSAAEEIDLHEHERIIEKTILRYL</sequence>
<dbReference type="AlphaFoldDB" id="A0A5J9THA3"/>
<comment type="caution">
    <text evidence="2">The sequence shown here is derived from an EMBL/GenBank/DDBJ whole genome shotgun (WGS) entry which is preliminary data.</text>
</comment>
<feature type="non-terminal residue" evidence="2">
    <location>
        <position position="1"/>
    </location>
</feature>
<dbReference type="SUPFAM" id="SSF52047">
    <property type="entry name" value="RNI-like"/>
    <property type="match status" value="1"/>
</dbReference>
<dbReference type="Pfam" id="PF23622">
    <property type="entry name" value="LRR_At1g61320_AtMIF1"/>
    <property type="match status" value="1"/>
</dbReference>
<proteinExistence type="predicted"/>